<keyword evidence="3 4" id="KW-0326">Glycosidase</keyword>
<dbReference type="GO" id="GO:0046557">
    <property type="term" value="F:glucan endo-1,6-beta-glucosidase activity"/>
    <property type="evidence" value="ECO:0007669"/>
    <property type="project" value="TreeGrafter"/>
</dbReference>
<dbReference type="PANTHER" id="PTHR31297:SF43">
    <property type="entry name" value="GLUCAN 1,3-BETA-GLUCOSIDASE 3"/>
    <property type="match status" value="1"/>
</dbReference>
<evidence type="ECO:0000256" key="3">
    <source>
        <dbReference type="ARBA" id="ARBA00023295"/>
    </source>
</evidence>
<feature type="compositionally biased region" description="Low complexity" evidence="5">
    <location>
        <begin position="459"/>
        <end position="471"/>
    </location>
</feature>
<evidence type="ECO:0000256" key="5">
    <source>
        <dbReference type="SAM" id="MobiDB-lite"/>
    </source>
</evidence>
<evidence type="ECO:0000313" key="7">
    <source>
        <dbReference type="EMBL" id="KAK7693658.1"/>
    </source>
</evidence>
<dbReference type="InterPro" id="IPR001547">
    <property type="entry name" value="Glyco_hydro_5"/>
</dbReference>
<dbReference type="Gene3D" id="3.20.20.80">
    <property type="entry name" value="Glycosidases"/>
    <property type="match status" value="1"/>
</dbReference>
<dbReference type="Pfam" id="PF00150">
    <property type="entry name" value="Cellulase"/>
    <property type="match status" value="1"/>
</dbReference>
<dbReference type="InterPro" id="IPR017853">
    <property type="entry name" value="GH"/>
</dbReference>
<evidence type="ECO:0000256" key="4">
    <source>
        <dbReference type="RuleBase" id="RU361153"/>
    </source>
</evidence>
<sequence>MAITPGGLSIMRALLFTIGLIHVSNIFMHSSAAVIPLDSGLSVPIRTPNFALRHHLLNALPMIRVARLNHTPLLQLVNNNSLLLIRPKRLSSVTDNSNQLTLVHVLTSQCSKQFRFAHENWMTPSLFKCASGHKSAELDIANGWGSVENARALLERHWDTFITKSDFDYLSSIGINTVRLPIGYWNLGPDFCKGTPFENVSSVYQNSWPRVVRTINMAKDAGIGVLVDLHGAVGSQNGQAHSGVSTGGVQLFDNQGNVDKTMNVLKFLTKELANVTNVVGIEILNEPKAVPDSRISAINTMRNVSEAAKSLPLYIHDGFDLNRLNKLVASRKDFVVLDTHTYFVFKKSDQTISVTEHTKNIKSSVLTRLTGAAEQQRRNLIVGEWSCATSPGSAKQETNIVGAQKAYCSAQLKTFTKAGAGWAFWAYKKENCDSDPGWCFKSAVGRTLPSSFFSYDSAGSSTSSSSSAGPSKTPITKQRRSRHHLNIRRANNSKGYTDGLQAAKDFAAVGKSKLGFSGQFIQDNLAKTRFFGRF</sequence>
<protein>
    <recommendedName>
        <fullName evidence="6">Glycoside hydrolase family 5 domain-containing protein</fullName>
    </recommendedName>
</protein>
<organism evidence="7 8">
    <name type="scientific">Cerrena zonata</name>
    <dbReference type="NCBI Taxonomy" id="2478898"/>
    <lineage>
        <taxon>Eukaryota</taxon>
        <taxon>Fungi</taxon>
        <taxon>Dikarya</taxon>
        <taxon>Basidiomycota</taxon>
        <taxon>Agaricomycotina</taxon>
        <taxon>Agaricomycetes</taxon>
        <taxon>Polyporales</taxon>
        <taxon>Cerrenaceae</taxon>
        <taxon>Cerrena</taxon>
    </lineage>
</organism>
<dbReference type="GO" id="GO:0009986">
    <property type="term" value="C:cell surface"/>
    <property type="evidence" value="ECO:0007669"/>
    <property type="project" value="TreeGrafter"/>
</dbReference>
<dbReference type="InterPro" id="IPR050386">
    <property type="entry name" value="Glycosyl_hydrolase_5"/>
</dbReference>
<reference evidence="7 8" key="1">
    <citation type="submission" date="2022-09" db="EMBL/GenBank/DDBJ databases">
        <authorList>
            <person name="Palmer J.M."/>
        </authorList>
    </citation>
    <scope>NUCLEOTIDE SEQUENCE [LARGE SCALE GENOMIC DNA]</scope>
    <source>
        <strain evidence="7 8">DSM 7382</strain>
    </source>
</reference>
<feature type="compositionally biased region" description="Basic residues" evidence="5">
    <location>
        <begin position="477"/>
        <end position="487"/>
    </location>
</feature>
<evidence type="ECO:0000259" key="6">
    <source>
        <dbReference type="Pfam" id="PF00150"/>
    </source>
</evidence>
<dbReference type="EMBL" id="JASBNA010000003">
    <property type="protein sequence ID" value="KAK7693658.1"/>
    <property type="molecule type" value="Genomic_DNA"/>
</dbReference>
<comment type="caution">
    <text evidence="7">The sequence shown here is derived from an EMBL/GenBank/DDBJ whole genome shotgun (WGS) entry which is preliminary data.</text>
</comment>
<dbReference type="GO" id="GO:0005576">
    <property type="term" value="C:extracellular region"/>
    <property type="evidence" value="ECO:0007669"/>
    <property type="project" value="TreeGrafter"/>
</dbReference>
<proteinExistence type="inferred from homology"/>
<evidence type="ECO:0000313" key="8">
    <source>
        <dbReference type="Proteomes" id="UP001385951"/>
    </source>
</evidence>
<dbReference type="Proteomes" id="UP001385951">
    <property type="component" value="Unassembled WGS sequence"/>
</dbReference>
<dbReference type="GO" id="GO:0009251">
    <property type="term" value="P:glucan catabolic process"/>
    <property type="evidence" value="ECO:0007669"/>
    <property type="project" value="TreeGrafter"/>
</dbReference>
<feature type="domain" description="Glycoside hydrolase family 5" evidence="6">
    <location>
        <begin position="156"/>
        <end position="430"/>
    </location>
</feature>
<comment type="similarity">
    <text evidence="1 4">Belongs to the glycosyl hydrolase 5 (cellulase A) family.</text>
</comment>
<dbReference type="AlphaFoldDB" id="A0AAW0GJ19"/>
<dbReference type="PANTHER" id="PTHR31297">
    <property type="entry name" value="GLUCAN ENDO-1,6-BETA-GLUCOSIDASE B"/>
    <property type="match status" value="1"/>
</dbReference>
<keyword evidence="2 4" id="KW-0378">Hydrolase</keyword>
<evidence type="ECO:0000256" key="2">
    <source>
        <dbReference type="ARBA" id="ARBA00022801"/>
    </source>
</evidence>
<dbReference type="SUPFAM" id="SSF51445">
    <property type="entry name" value="(Trans)glycosidases"/>
    <property type="match status" value="1"/>
</dbReference>
<gene>
    <name evidence="7" type="ORF">QCA50_003227</name>
</gene>
<name>A0AAW0GJ19_9APHY</name>
<evidence type="ECO:0000256" key="1">
    <source>
        <dbReference type="ARBA" id="ARBA00005641"/>
    </source>
</evidence>
<feature type="region of interest" description="Disordered" evidence="5">
    <location>
        <begin position="459"/>
        <end position="496"/>
    </location>
</feature>
<accession>A0AAW0GJ19</accession>
<keyword evidence="8" id="KW-1185">Reference proteome</keyword>